<dbReference type="CDD" id="cd16917">
    <property type="entry name" value="HATPase_UhpB-NarQ-NarX-like"/>
    <property type="match status" value="1"/>
</dbReference>
<keyword evidence="9" id="KW-1185">Reference proteome</keyword>
<name>A0ABY6D1T8_9BACT</name>
<dbReference type="SMART" id="SM00086">
    <property type="entry name" value="PAC"/>
    <property type="match status" value="2"/>
</dbReference>
<sequence length="592" mass="68116">MNYKLRDTKLNILILEDVEEDADLALYELKRAGFQYEFYRVDNLKDFKFKLFDFLPHVVLSDYNLPACSAIDAFNLVKEINLPFIIVSGIIGEENAVEALKLGVTDLVSKDSLSRLPIVIERALNEQKVTREKKSAEHELILSKERLELALEGTDLGIWDLDFMSNAIVYNNKSLEILGFDQEDAIQDFKYFQKYDTDEQEYVVAAMKEHIAGNMPFFDQEFYVRNKTGAVKWVLARGKIIRRSHKGEPLRASGTLLDITEKKVYEEQLKKNQSILENAESVAHVGSYEWIAKGNSFVISAEFRRIFELPENSEESVFQLIRKTMHDHDKPYFKEMLAGGKNFFDIEHRIVLQGGVTKIVRNTGNVTSRHQGRIASVLGVVQDITEQREISKSIFNAQQFERSRMARDIHDGIGQMLVAAKFKLASLEANSEEELTRKKDEVEDLLATTIEEVRRVSRNLSNRHLEEFGLSKTMHYLMEEIENMGEFEVDYVIDIPEDYDMELSNTIYRIAQEAISNVIKYAKAEHVSVRIEPVDQNIVLEVKDDGVGFETEIKWNGIKNMKERTSLQNGHFEITSVPNQGTVVKSWFPINK</sequence>
<evidence type="ECO:0000256" key="1">
    <source>
        <dbReference type="ARBA" id="ARBA00022679"/>
    </source>
</evidence>
<protein>
    <submittedName>
        <fullName evidence="8">PAS domain-containing protein</fullName>
    </submittedName>
</protein>
<feature type="domain" description="Response regulatory" evidence="5">
    <location>
        <begin position="11"/>
        <end position="125"/>
    </location>
</feature>
<dbReference type="Proteomes" id="UP001062165">
    <property type="component" value="Chromosome"/>
</dbReference>
<dbReference type="PANTHER" id="PTHR24421:SF59">
    <property type="entry name" value="OXYGEN SENSOR HISTIDINE KINASE NREB"/>
    <property type="match status" value="1"/>
</dbReference>
<dbReference type="RefSeq" id="WP_263051836.1">
    <property type="nucleotide sequence ID" value="NZ_CP106735.1"/>
</dbReference>
<dbReference type="InterPro" id="IPR035965">
    <property type="entry name" value="PAS-like_dom_sf"/>
</dbReference>
<keyword evidence="1" id="KW-0808">Transferase</keyword>
<evidence type="ECO:0000256" key="2">
    <source>
        <dbReference type="ARBA" id="ARBA00022777"/>
    </source>
</evidence>
<dbReference type="SUPFAM" id="SSF55874">
    <property type="entry name" value="ATPase domain of HSP90 chaperone/DNA topoisomerase II/histidine kinase"/>
    <property type="match status" value="1"/>
</dbReference>
<dbReference type="SUPFAM" id="SSF55785">
    <property type="entry name" value="PYP-like sensor domain (PAS domain)"/>
    <property type="match status" value="2"/>
</dbReference>
<evidence type="ECO:0000256" key="3">
    <source>
        <dbReference type="ARBA" id="ARBA00023012"/>
    </source>
</evidence>
<dbReference type="Gene3D" id="1.20.5.1930">
    <property type="match status" value="1"/>
</dbReference>
<dbReference type="SMART" id="SM00448">
    <property type="entry name" value="REC"/>
    <property type="match status" value="1"/>
</dbReference>
<feature type="domain" description="PAS" evidence="6">
    <location>
        <begin position="143"/>
        <end position="214"/>
    </location>
</feature>
<evidence type="ECO:0000259" key="5">
    <source>
        <dbReference type="PROSITE" id="PS50110"/>
    </source>
</evidence>
<organism evidence="8 9">
    <name type="scientific">Reichenbachiella carrageenanivorans</name>
    <dbReference type="NCBI Taxonomy" id="2979869"/>
    <lineage>
        <taxon>Bacteria</taxon>
        <taxon>Pseudomonadati</taxon>
        <taxon>Bacteroidota</taxon>
        <taxon>Cytophagia</taxon>
        <taxon>Cytophagales</taxon>
        <taxon>Reichenbachiellaceae</taxon>
        <taxon>Reichenbachiella</taxon>
    </lineage>
</organism>
<reference evidence="8" key="1">
    <citation type="submission" date="2022-10" db="EMBL/GenBank/DDBJ databases">
        <title>Comparative genomics and taxonomic characterization of three novel marine species of genus Reichenbachiella exhibiting antioxidant and polysaccharide degradation activities.</title>
        <authorList>
            <person name="Muhammad N."/>
            <person name="Lee Y.-J."/>
            <person name="Ko J."/>
            <person name="Kim S.-G."/>
        </authorList>
    </citation>
    <scope>NUCLEOTIDE SEQUENCE</scope>
    <source>
        <strain evidence="8">Wsw4-B4</strain>
    </source>
</reference>
<evidence type="ECO:0000313" key="8">
    <source>
        <dbReference type="EMBL" id="UXX80106.1"/>
    </source>
</evidence>
<dbReference type="InterPro" id="IPR036890">
    <property type="entry name" value="HATPase_C_sf"/>
</dbReference>
<evidence type="ECO:0000256" key="4">
    <source>
        <dbReference type="PROSITE-ProRule" id="PRU00169"/>
    </source>
</evidence>
<feature type="domain" description="PAC" evidence="7">
    <location>
        <begin position="344"/>
        <end position="396"/>
    </location>
</feature>
<keyword evidence="3" id="KW-0902">Two-component regulatory system</keyword>
<dbReference type="InterPro" id="IPR013655">
    <property type="entry name" value="PAS_fold_3"/>
</dbReference>
<dbReference type="NCBIfam" id="TIGR00229">
    <property type="entry name" value="sensory_box"/>
    <property type="match status" value="1"/>
</dbReference>
<evidence type="ECO:0000259" key="6">
    <source>
        <dbReference type="PROSITE" id="PS50112"/>
    </source>
</evidence>
<dbReference type="EMBL" id="CP106735">
    <property type="protein sequence ID" value="UXX80106.1"/>
    <property type="molecule type" value="Genomic_DNA"/>
</dbReference>
<proteinExistence type="predicted"/>
<dbReference type="InterPro" id="IPR011712">
    <property type="entry name" value="Sig_transdc_His_kin_sub3_dim/P"/>
</dbReference>
<dbReference type="PROSITE" id="PS50112">
    <property type="entry name" value="PAS"/>
    <property type="match status" value="1"/>
</dbReference>
<dbReference type="InterPro" id="IPR000014">
    <property type="entry name" value="PAS"/>
</dbReference>
<dbReference type="PROSITE" id="PS50110">
    <property type="entry name" value="RESPONSE_REGULATORY"/>
    <property type="match status" value="1"/>
</dbReference>
<dbReference type="InterPro" id="IPR001789">
    <property type="entry name" value="Sig_transdc_resp-reg_receiver"/>
</dbReference>
<feature type="modified residue" description="4-aspartylphosphate" evidence="4">
    <location>
        <position position="62"/>
    </location>
</feature>
<evidence type="ECO:0000313" key="9">
    <source>
        <dbReference type="Proteomes" id="UP001062165"/>
    </source>
</evidence>
<dbReference type="CDD" id="cd00130">
    <property type="entry name" value="PAS"/>
    <property type="match status" value="1"/>
</dbReference>
<dbReference type="Gene3D" id="3.30.450.20">
    <property type="entry name" value="PAS domain"/>
    <property type="match status" value="2"/>
</dbReference>
<dbReference type="InterPro" id="IPR003594">
    <property type="entry name" value="HATPase_dom"/>
</dbReference>
<evidence type="ECO:0000259" key="7">
    <source>
        <dbReference type="PROSITE" id="PS50113"/>
    </source>
</evidence>
<keyword evidence="2" id="KW-0418">Kinase</keyword>
<dbReference type="Pfam" id="PF07730">
    <property type="entry name" value="HisKA_3"/>
    <property type="match status" value="1"/>
</dbReference>
<dbReference type="InterPro" id="IPR050482">
    <property type="entry name" value="Sensor_HK_TwoCompSys"/>
</dbReference>
<dbReference type="InterPro" id="IPR001610">
    <property type="entry name" value="PAC"/>
</dbReference>
<dbReference type="Pfam" id="PF08447">
    <property type="entry name" value="PAS_3"/>
    <property type="match status" value="1"/>
</dbReference>
<dbReference type="Gene3D" id="3.40.50.2300">
    <property type="match status" value="1"/>
</dbReference>
<dbReference type="Gene3D" id="2.10.70.100">
    <property type="match status" value="1"/>
</dbReference>
<feature type="domain" description="PAC" evidence="7">
    <location>
        <begin position="218"/>
        <end position="271"/>
    </location>
</feature>
<dbReference type="Pfam" id="PF02518">
    <property type="entry name" value="HATPase_c"/>
    <property type="match status" value="1"/>
</dbReference>
<dbReference type="PANTHER" id="PTHR24421">
    <property type="entry name" value="NITRATE/NITRITE SENSOR PROTEIN NARX-RELATED"/>
    <property type="match status" value="1"/>
</dbReference>
<gene>
    <name evidence="8" type="ORF">N7E81_03170</name>
</gene>
<dbReference type="Gene3D" id="3.30.565.10">
    <property type="entry name" value="Histidine kinase-like ATPase, C-terminal domain"/>
    <property type="match status" value="1"/>
</dbReference>
<dbReference type="SUPFAM" id="SSF52172">
    <property type="entry name" value="CheY-like"/>
    <property type="match status" value="1"/>
</dbReference>
<keyword evidence="4" id="KW-0597">Phosphoprotein</keyword>
<accession>A0ABY6D1T8</accession>
<dbReference type="InterPro" id="IPR011006">
    <property type="entry name" value="CheY-like_superfamily"/>
</dbReference>
<dbReference type="InterPro" id="IPR000700">
    <property type="entry name" value="PAS-assoc_C"/>
</dbReference>
<dbReference type="PROSITE" id="PS50113">
    <property type="entry name" value="PAC"/>
    <property type="match status" value="2"/>
</dbReference>